<organism evidence="10 11">
    <name type="scientific">Meganyctiphanes norvegica</name>
    <name type="common">Northern krill</name>
    <name type="synonym">Thysanopoda norvegica</name>
    <dbReference type="NCBI Taxonomy" id="48144"/>
    <lineage>
        <taxon>Eukaryota</taxon>
        <taxon>Metazoa</taxon>
        <taxon>Ecdysozoa</taxon>
        <taxon>Arthropoda</taxon>
        <taxon>Crustacea</taxon>
        <taxon>Multicrustacea</taxon>
        <taxon>Malacostraca</taxon>
        <taxon>Eumalacostraca</taxon>
        <taxon>Eucarida</taxon>
        <taxon>Euphausiacea</taxon>
        <taxon>Euphausiidae</taxon>
        <taxon>Meganyctiphanes</taxon>
    </lineage>
</organism>
<keyword evidence="4" id="KW-0804">Transcription</keyword>
<dbReference type="SMART" id="SM00339">
    <property type="entry name" value="FH"/>
    <property type="match status" value="1"/>
</dbReference>
<dbReference type="GO" id="GO:0005634">
    <property type="term" value="C:nucleus"/>
    <property type="evidence" value="ECO:0007669"/>
    <property type="project" value="UniProtKB-SubCell"/>
</dbReference>
<evidence type="ECO:0000256" key="1">
    <source>
        <dbReference type="ARBA" id="ARBA00004123"/>
    </source>
</evidence>
<dbReference type="EMBL" id="CAXKWB010136916">
    <property type="protein sequence ID" value="CAL4244658.1"/>
    <property type="molecule type" value="Genomic_DNA"/>
</dbReference>
<dbReference type="GO" id="GO:0000978">
    <property type="term" value="F:RNA polymerase II cis-regulatory region sequence-specific DNA binding"/>
    <property type="evidence" value="ECO:0007669"/>
    <property type="project" value="TreeGrafter"/>
</dbReference>
<feature type="region of interest" description="Disordered" evidence="8">
    <location>
        <begin position="408"/>
        <end position="472"/>
    </location>
</feature>
<comment type="caution">
    <text evidence="10">The sequence shown here is derived from an EMBL/GenBank/DDBJ whole genome shotgun (WGS) entry which is preliminary data.</text>
</comment>
<dbReference type="InterPro" id="IPR036388">
    <property type="entry name" value="WH-like_DNA-bd_sf"/>
</dbReference>
<dbReference type="PROSITE" id="PS00658">
    <property type="entry name" value="FORK_HEAD_2"/>
    <property type="match status" value="1"/>
</dbReference>
<dbReference type="GO" id="GO:0000981">
    <property type="term" value="F:DNA-binding transcription factor activity, RNA polymerase II-specific"/>
    <property type="evidence" value="ECO:0007669"/>
    <property type="project" value="TreeGrafter"/>
</dbReference>
<name>A0AAV2SU40_MEGNR</name>
<evidence type="ECO:0000313" key="11">
    <source>
        <dbReference type="Proteomes" id="UP001497623"/>
    </source>
</evidence>
<evidence type="ECO:0000259" key="9">
    <source>
        <dbReference type="PROSITE" id="PS50039"/>
    </source>
</evidence>
<dbReference type="GO" id="GO:0030154">
    <property type="term" value="P:cell differentiation"/>
    <property type="evidence" value="ECO:0007669"/>
    <property type="project" value="TreeGrafter"/>
</dbReference>
<evidence type="ECO:0000256" key="5">
    <source>
        <dbReference type="ARBA" id="ARBA00023242"/>
    </source>
</evidence>
<dbReference type="InterPro" id="IPR001766">
    <property type="entry name" value="Fork_head_dom"/>
</dbReference>
<dbReference type="PROSITE" id="PS50039">
    <property type="entry name" value="FORK_HEAD_3"/>
    <property type="match status" value="1"/>
</dbReference>
<dbReference type="Pfam" id="PF00250">
    <property type="entry name" value="Forkhead"/>
    <property type="match status" value="1"/>
</dbReference>
<dbReference type="AlphaFoldDB" id="A0AAV2SU40"/>
<dbReference type="InterPro" id="IPR030456">
    <property type="entry name" value="TF_fork_head_CS_2"/>
</dbReference>
<dbReference type="SUPFAM" id="SSF46785">
    <property type="entry name" value="Winged helix' DNA-binding domain"/>
    <property type="match status" value="1"/>
</dbReference>
<evidence type="ECO:0000256" key="2">
    <source>
        <dbReference type="ARBA" id="ARBA00023015"/>
    </source>
</evidence>
<sequence>MPRPSRESYGDQKPPYSYISLTAMAIWHNPEKMCTLAEIYKFITDNFPYYRKNTQRWQNSLRHNLSFNDCFIKIPRRPDRPGKGAYWTMHPSAMGMFENGSFLRRRKRFKITKPDKDALEAGLSQIHGRPLDLMDMGPRMTEPTSCPSGLQMQGRTAFTIENLAASDARSPTLTAPMPLYPPGMQNTPVNPAHLAALRGVAGFPARNFGMGGLHSSLLPHLEAAHAASLPPPTSLPNALTNALHPAVSLSNPLSSSLSTLSNSFNGLGSLGGSLTGSFGGSLGSSLGNISPFQLPGTLSHGLASSLQQLYSAALVQNIGLHAHTPPIQPTPLHPRFTLPPPGNLSAPVPVRPTPLAPSLLHSLQAPSHHPALSALSSLSFLNRGSKDRCEELFLGACGAGEDMEASPRACQDKLGSPVSPVPTSAGGAGVAVALSGAGGAGDRGTTQQQQPPTTPPPPSIVTPLHTPQSCVV</sequence>
<feature type="domain" description="Fork-head" evidence="9">
    <location>
        <begin position="13"/>
        <end position="107"/>
    </location>
</feature>
<accession>A0AAV2SU40</accession>
<comment type="function">
    <text evidence="6">Involved in development during embryogenesis.</text>
</comment>
<evidence type="ECO:0000256" key="7">
    <source>
        <dbReference type="PROSITE-ProRule" id="PRU00089"/>
    </source>
</evidence>
<proteinExistence type="predicted"/>
<dbReference type="FunFam" id="1.10.10.10:FF:000082">
    <property type="entry name" value="forkhead box protein B2"/>
    <property type="match status" value="1"/>
</dbReference>
<dbReference type="InterPro" id="IPR018122">
    <property type="entry name" value="TF_fork_head_CS_1"/>
</dbReference>
<dbReference type="GO" id="GO:0009653">
    <property type="term" value="P:anatomical structure morphogenesis"/>
    <property type="evidence" value="ECO:0007669"/>
    <property type="project" value="TreeGrafter"/>
</dbReference>
<keyword evidence="2" id="KW-0805">Transcription regulation</keyword>
<evidence type="ECO:0000313" key="10">
    <source>
        <dbReference type="EMBL" id="CAL4244658.1"/>
    </source>
</evidence>
<keyword evidence="3 7" id="KW-0238">DNA-binding</keyword>
<dbReference type="PRINTS" id="PR00053">
    <property type="entry name" value="FORKHEAD"/>
</dbReference>
<dbReference type="Proteomes" id="UP001497623">
    <property type="component" value="Unassembled WGS sequence"/>
</dbReference>
<evidence type="ECO:0000256" key="4">
    <source>
        <dbReference type="ARBA" id="ARBA00023163"/>
    </source>
</evidence>
<dbReference type="InterPro" id="IPR036390">
    <property type="entry name" value="WH_DNA-bd_sf"/>
</dbReference>
<dbReference type="PANTHER" id="PTHR11829">
    <property type="entry name" value="FORKHEAD BOX PROTEIN"/>
    <property type="match status" value="1"/>
</dbReference>
<evidence type="ECO:0000256" key="6">
    <source>
        <dbReference type="ARBA" id="ARBA00060234"/>
    </source>
</evidence>
<keyword evidence="5 7" id="KW-0539">Nucleus</keyword>
<gene>
    <name evidence="10" type="ORF">MNOR_LOCUS40968</name>
</gene>
<protein>
    <recommendedName>
        <fullName evidence="9">Fork-head domain-containing protein</fullName>
    </recommendedName>
</protein>
<dbReference type="InterPro" id="IPR050211">
    <property type="entry name" value="FOX_domain-containing"/>
</dbReference>
<evidence type="ECO:0000256" key="8">
    <source>
        <dbReference type="SAM" id="MobiDB-lite"/>
    </source>
</evidence>
<feature type="DNA-binding region" description="Fork-head" evidence="7">
    <location>
        <begin position="13"/>
        <end position="107"/>
    </location>
</feature>
<dbReference type="Gene3D" id="1.10.10.10">
    <property type="entry name" value="Winged helix-like DNA-binding domain superfamily/Winged helix DNA-binding domain"/>
    <property type="match status" value="1"/>
</dbReference>
<dbReference type="PANTHER" id="PTHR11829:SF377">
    <property type="entry name" value="FORK HEAD DOMAIN-CONTAINING PROTEIN FD4-RELATED"/>
    <property type="match status" value="1"/>
</dbReference>
<dbReference type="PROSITE" id="PS00657">
    <property type="entry name" value="FORK_HEAD_1"/>
    <property type="match status" value="1"/>
</dbReference>
<reference evidence="10 11" key="1">
    <citation type="submission" date="2024-05" db="EMBL/GenBank/DDBJ databases">
        <authorList>
            <person name="Wallberg A."/>
        </authorList>
    </citation>
    <scope>NUCLEOTIDE SEQUENCE [LARGE SCALE GENOMIC DNA]</scope>
</reference>
<comment type="subcellular location">
    <subcellularLocation>
        <location evidence="1 7">Nucleus</location>
    </subcellularLocation>
</comment>
<evidence type="ECO:0000256" key="3">
    <source>
        <dbReference type="ARBA" id="ARBA00023125"/>
    </source>
</evidence>
<keyword evidence="11" id="KW-1185">Reference proteome</keyword>